<accession>A0A382ITB9</accession>
<feature type="region of interest" description="Disordered" evidence="1">
    <location>
        <begin position="1"/>
        <end position="27"/>
    </location>
</feature>
<name>A0A382ITB9_9ZZZZ</name>
<proteinExistence type="predicted"/>
<evidence type="ECO:0000313" key="2">
    <source>
        <dbReference type="EMBL" id="SVC02808.1"/>
    </source>
</evidence>
<feature type="compositionally biased region" description="Basic and acidic residues" evidence="1">
    <location>
        <begin position="1"/>
        <end position="23"/>
    </location>
</feature>
<sequence>MLKLDMDIRYKKSPGGDRGEKVNPQDGIETIVSDLHHPFQHL</sequence>
<organism evidence="2">
    <name type="scientific">marine metagenome</name>
    <dbReference type="NCBI Taxonomy" id="408172"/>
    <lineage>
        <taxon>unclassified sequences</taxon>
        <taxon>metagenomes</taxon>
        <taxon>ecological metagenomes</taxon>
    </lineage>
</organism>
<dbReference type="AlphaFoldDB" id="A0A382ITB9"/>
<feature type="non-terminal residue" evidence="2">
    <location>
        <position position="42"/>
    </location>
</feature>
<reference evidence="2" key="1">
    <citation type="submission" date="2018-05" db="EMBL/GenBank/DDBJ databases">
        <authorList>
            <person name="Lanie J.A."/>
            <person name="Ng W.-L."/>
            <person name="Kazmierczak K.M."/>
            <person name="Andrzejewski T.M."/>
            <person name="Davidsen T.M."/>
            <person name="Wayne K.J."/>
            <person name="Tettelin H."/>
            <person name="Glass J.I."/>
            <person name="Rusch D."/>
            <person name="Podicherti R."/>
            <person name="Tsui H.-C.T."/>
            <person name="Winkler M.E."/>
        </authorList>
    </citation>
    <scope>NUCLEOTIDE SEQUENCE</scope>
</reference>
<evidence type="ECO:0000256" key="1">
    <source>
        <dbReference type="SAM" id="MobiDB-lite"/>
    </source>
</evidence>
<protein>
    <submittedName>
        <fullName evidence="2">Uncharacterized protein</fullName>
    </submittedName>
</protein>
<gene>
    <name evidence="2" type="ORF">METZ01_LOCUS255662</name>
</gene>
<dbReference type="EMBL" id="UINC01069437">
    <property type="protein sequence ID" value="SVC02808.1"/>
    <property type="molecule type" value="Genomic_DNA"/>
</dbReference>